<name>A0A926IK98_9FIRM</name>
<dbReference type="Proteomes" id="UP000601171">
    <property type="component" value="Unassembled WGS sequence"/>
</dbReference>
<dbReference type="EMBL" id="JACRTG010000018">
    <property type="protein sequence ID" value="MBC8588271.1"/>
    <property type="molecule type" value="Genomic_DNA"/>
</dbReference>
<dbReference type="PANTHER" id="PTHR33434:SF2">
    <property type="entry name" value="FATTY ACID-BINDING PROTEIN TM_1468"/>
    <property type="match status" value="1"/>
</dbReference>
<dbReference type="Gene3D" id="3.30.1180.10">
    <property type="match status" value="1"/>
</dbReference>
<evidence type="ECO:0000313" key="3">
    <source>
        <dbReference type="Proteomes" id="UP000601171"/>
    </source>
</evidence>
<dbReference type="InterPro" id="IPR003797">
    <property type="entry name" value="DegV"/>
</dbReference>
<dbReference type="RefSeq" id="WP_262429720.1">
    <property type="nucleotide sequence ID" value="NZ_JACRTG010000018.1"/>
</dbReference>
<dbReference type="InterPro" id="IPR043168">
    <property type="entry name" value="DegV_C"/>
</dbReference>
<keyword evidence="3" id="KW-1185">Reference proteome</keyword>
<dbReference type="PANTHER" id="PTHR33434">
    <property type="entry name" value="DEGV DOMAIN-CONTAINING PROTEIN DR_1986-RELATED"/>
    <property type="match status" value="1"/>
</dbReference>
<accession>A0A926IK98</accession>
<dbReference type="PROSITE" id="PS51482">
    <property type="entry name" value="DEGV"/>
    <property type="match status" value="1"/>
</dbReference>
<evidence type="ECO:0000313" key="2">
    <source>
        <dbReference type="EMBL" id="MBC8588271.1"/>
    </source>
</evidence>
<dbReference type="GO" id="GO:0008289">
    <property type="term" value="F:lipid binding"/>
    <property type="evidence" value="ECO:0007669"/>
    <property type="project" value="UniProtKB-KW"/>
</dbReference>
<dbReference type="NCBIfam" id="TIGR00762">
    <property type="entry name" value="DegV"/>
    <property type="match status" value="1"/>
</dbReference>
<keyword evidence="1" id="KW-0446">Lipid-binding</keyword>
<sequence>MKYKIVADSSCDLNPELEEVLDVELIPFKIDVEDKSFVDDKNLDVNELIKAMHDSPYPIKTSCPSPGNFAEKYKEGDSIFVVTISEQLSGTYNSALLAKKMTLEEFPNKFVHVFNSCSASVGETLISMKIQEHIEEKLSNSQIVEKVETFIDGMKTYFISEDLSNLIKNGRISKTQGLIANVLNIKPIMRGTQDGNIEAIEKVRGSKRAFKRLVDIIGETGVNFSDRILAISHANALQKALDLKEDLKKYNFKDIIIVDTKGLSTAYVNDGGVILAF</sequence>
<protein>
    <submittedName>
        <fullName evidence="2">DegV family protein</fullName>
    </submittedName>
</protein>
<dbReference type="Gene3D" id="3.40.50.10440">
    <property type="entry name" value="Dihydroxyacetone kinase, domain 1"/>
    <property type="match status" value="1"/>
</dbReference>
<gene>
    <name evidence="2" type="ORF">H8707_08455</name>
</gene>
<dbReference type="AlphaFoldDB" id="A0A926IK98"/>
<dbReference type="Pfam" id="PF02645">
    <property type="entry name" value="DegV"/>
    <property type="match status" value="1"/>
</dbReference>
<proteinExistence type="predicted"/>
<organism evidence="2 3">
    <name type="scientific">Paratissierella segnis</name>
    <dbReference type="NCBI Taxonomy" id="2763679"/>
    <lineage>
        <taxon>Bacteria</taxon>
        <taxon>Bacillati</taxon>
        <taxon>Bacillota</taxon>
        <taxon>Tissierellia</taxon>
        <taxon>Tissierellales</taxon>
        <taxon>Tissierellaceae</taxon>
        <taxon>Paratissierella</taxon>
    </lineage>
</organism>
<dbReference type="SUPFAM" id="SSF82549">
    <property type="entry name" value="DAK1/DegV-like"/>
    <property type="match status" value="1"/>
</dbReference>
<dbReference type="Gene3D" id="2.20.28.50">
    <property type="entry name" value="degv family protein"/>
    <property type="match status" value="1"/>
</dbReference>
<dbReference type="InterPro" id="IPR050270">
    <property type="entry name" value="DegV_domain_contain"/>
</dbReference>
<comment type="caution">
    <text evidence="2">The sequence shown here is derived from an EMBL/GenBank/DDBJ whole genome shotgun (WGS) entry which is preliminary data.</text>
</comment>
<evidence type="ECO:0000256" key="1">
    <source>
        <dbReference type="ARBA" id="ARBA00023121"/>
    </source>
</evidence>
<reference evidence="2" key="1">
    <citation type="submission" date="2020-08" db="EMBL/GenBank/DDBJ databases">
        <title>Genome public.</title>
        <authorList>
            <person name="Liu C."/>
            <person name="Sun Q."/>
        </authorList>
    </citation>
    <scope>NUCLEOTIDE SEQUENCE</scope>
    <source>
        <strain evidence="2">BX21</strain>
    </source>
</reference>